<sequence length="93" mass="10241">MRLSWWAILLVVLLGLGILVSFLALAMLLEAQYTGDSWMSEVVFAVVAISVFVGLFHLSWKITDGIWRALGMVGSRDSNSDQPDGLNDADLQE</sequence>
<proteinExistence type="predicted"/>
<evidence type="ECO:0000256" key="2">
    <source>
        <dbReference type="SAM" id="Phobius"/>
    </source>
</evidence>
<dbReference type="KEGG" id="ado:A6F68_01894"/>
<gene>
    <name evidence="3" type="ORF">A6F68_01894</name>
</gene>
<dbReference type="RefSeq" id="WP_157096700.1">
    <property type="nucleotide sequence ID" value="NZ_CP016591.1"/>
</dbReference>
<keyword evidence="2" id="KW-1133">Transmembrane helix</keyword>
<protein>
    <submittedName>
        <fullName evidence="3">Uncharacterized protein</fullName>
    </submittedName>
</protein>
<name>A0A1B2AE37_9SPHN</name>
<evidence type="ECO:0000313" key="3">
    <source>
        <dbReference type="EMBL" id="ANY20404.1"/>
    </source>
</evidence>
<organism evidence="3 4">
    <name type="scientific">Tsuneonella dongtanensis</name>
    <dbReference type="NCBI Taxonomy" id="692370"/>
    <lineage>
        <taxon>Bacteria</taxon>
        <taxon>Pseudomonadati</taxon>
        <taxon>Pseudomonadota</taxon>
        <taxon>Alphaproteobacteria</taxon>
        <taxon>Sphingomonadales</taxon>
        <taxon>Erythrobacteraceae</taxon>
        <taxon>Tsuneonella</taxon>
    </lineage>
</organism>
<keyword evidence="4" id="KW-1185">Reference proteome</keyword>
<dbReference type="STRING" id="692370.A6F68_01894"/>
<keyword evidence="2" id="KW-0472">Membrane</keyword>
<evidence type="ECO:0000256" key="1">
    <source>
        <dbReference type="SAM" id="MobiDB-lite"/>
    </source>
</evidence>
<evidence type="ECO:0000313" key="4">
    <source>
        <dbReference type="Proteomes" id="UP000092932"/>
    </source>
</evidence>
<feature type="transmembrane region" description="Helical" evidence="2">
    <location>
        <begin position="41"/>
        <end position="60"/>
    </location>
</feature>
<feature type="transmembrane region" description="Helical" evidence="2">
    <location>
        <begin position="6"/>
        <end position="29"/>
    </location>
</feature>
<reference evidence="3 4" key="1">
    <citation type="submission" date="2016-07" db="EMBL/GenBank/DDBJ databases">
        <title>Complete genome sequence of Altererythrobacter dongtanensis KCTC 22672, a type strain with esterase isolated from tidal flat.</title>
        <authorList>
            <person name="Cheng H."/>
            <person name="Wu Y.-H."/>
            <person name="Zhou P."/>
            <person name="Huo Y.-Y."/>
            <person name="Wang C.-S."/>
            <person name="Xu X.-W."/>
        </authorList>
    </citation>
    <scope>NUCLEOTIDE SEQUENCE [LARGE SCALE GENOMIC DNA]</scope>
    <source>
        <strain evidence="3 4">KCTC 22672</strain>
    </source>
</reference>
<feature type="region of interest" description="Disordered" evidence="1">
    <location>
        <begin position="74"/>
        <end position="93"/>
    </location>
</feature>
<keyword evidence="2" id="KW-0812">Transmembrane</keyword>
<accession>A0A1B2AE37</accession>
<dbReference type="Proteomes" id="UP000092932">
    <property type="component" value="Chromosome"/>
</dbReference>
<dbReference type="AlphaFoldDB" id="A0A1B2AE37"/>
<dbReference type="EMBL" id="CP016591">
    <property type="protein sequence ID" value="ANY20404.1"/>
    <property type="molecule type" value="Genomic_DNA"/>
</dbReference>